<dbReference type="Proteomes" id="UP000515908">
    <property type="component" value="Chromosome 02"/>
</dbReference>
<feature type="region of interest" description="Disordered" evidence="19">
    <location>
        <begin position="1"/>
        <end position="61"/>
    </location>
</feature>
<proteinExistence type="inferred from homology"/>
<keyword evidence="8" id="KW-0443">Lipid metabolism</keyword>
<evidence type="ECO:0000256" key="15">
    <source>
        <dbReference type="ARBA" id="ARBA00056147"/>
    </source>
</evidence>
<evidence type="ECO:0000256" key="5">
    <source>
        <dbReference type="ARBA" id="ARBA00022832"/>
    </source>
</evidence>
<keyword evidence="5" id="KW-0276">Fatty acid metabolism</keyword>
<reference evidence="20 21" key="1">
    <citation type="submission" date="2020-08" db="EMBL/GenBank/DDBJ databases">
        <authorList>
            <person name="Newling K."/>
            <person name="Davey J."/>
            <person name="Forrester S."/>
        </authorList>
    </citation>
    <scope>NUCLEOTIDE SEQUENCE [LARGE SCALE GENOMIC DNA]</scope>
    <source>
        <strain evidence="21">Crithidia deanei Carvalho (ATCC PRA-265)</strain>
    </source>
</reference>
<keyword evidence="10 20" id="KW-0413">Isomerase</keyword>
<dbReference type="InterPro" id="IPR018376">
    <property type="entry name" value="Enoyl-CoA_hyd/isom_CS"/>
</dbReference>
<comment type="catalytic activity">
    <reaction evidence="12">
        <text>(2E)-tetradecenoyl-CoA = (3Z)-tetradecenoyl-CoA</text>
        <dbReference type="Rhea" id="RHEA:29847"/>
        <dbReference type="ChEBI" id="CHEBI:61405"/>
        <dbReference type="ChEBI" id="CHEBI:61968"/>
    </reaction>
    <physiologicalReaction direction="right-to-left" evidence="12">
        <dbReference type="Rhea" id="RHEA:29849"/>
    </physiologicalReaction>
</comment>
<dbReference type="Gene3D" id="3.90.226.10">
    <property type="entry name" value="2-enoyl-CoA Hydratase, Chain A, domain 1"/>
    <property type="match status" value="1"/>
</dbReference>
<organism evidence="20 21">
    <name type="scientific">Angomonas deanei</name>
    <dbReference type="NCBI Taxonomy" id="59799"/>
    <lineage>
        <taxon>Eukaryota</taxon>
        <taxon>Discoba</taxon>
        <taxon>Euglenozoa</taxon>
        <taxon>Kinetoplastea</taxon>
        <taxon>Metakinetoplastina</taxon>
        <taxon>Trypanosomatida</taxon>
        <taxon>Trypanosomatidae</taxon>
        <taxon>Strigomonadinae</taxon>
        <taxon>Angomonas</taxon>
    </lineage>
</organism>
<dbReference type="OrthoDB" id="276466at2759"/>
<dbReference type="SUPFAM" id="SSF52096">
    <property type="entry name" value="ClpP/crotonase"/>
    <property type="match status" value="1"/>
</dbReference>
<comment type="catalytic activity">
    <reaction evidence="13">
        <text>(3Z)-dodecenoyl-CoA = (2E)-dodecenoyl-CoA</text>
        <dbReference type="Rhea" id="RHEA:23716"/>
        <dbReference type="ChEBI" id="CHEBI:57330"/>
        <dbReference type="ChEBI" id="CHEBI:58543"/>
        <dbReference type="EC" id="5.3.3.8"/>
    </reaction>
    <physiologicalReaction direction="left-to-right" evidence="13">
        <dbReference type="Rhea" id="RHEA:23717"/>
    </physiologicalReaction>
</comment>
<evidence type="ECO:0000256" key="16">
    <source>
        <dbReference type="ARBA" id="ARBA00068317"/>
    </source>
</evidence>
<evidence type="ECO:0000256" key="18">
    <source>
        <dbReference type="RuleBase" id="RU003707"/>
    </source>
</evidence>
<comment type="catalytic activity">
    <reaction evidence="14">
        <text>(3Z)-octenoyl-CoA = (2E)-octenoyl-CoA</text>
        <dbReference type="Rhea" id="RHEA:46044"/>
        <dbReference type="ChEBI" id="CHEBI:62242"/>
        <dbReference type="ChEBI" id="CHEBI:85640"/>
    </reaction>
    <physiologicalReaction direction="left-to-right" evidence="14">
        <dbReference type="Rhea" id="RHEA:46045"/>
    </physiologicalReaction>
</comment>
<dbReference type="PANTHER" id="PTHR11941:SF45">
    <property type="entry name" value="ENOYL-COA DELTA ISOMERASE 1, MITOCHONDRIAL"/>
    <property type="match status" value="1"/>
</dbReference>
<evidence type="ECO:0000256" key="6">
    <source>
        <dbReference type="ARBA" id="ARBA00022946"/>
    </source>
</evidence>
<evidence type="ECO:0000256" key="13">
    <source>
        <dbReference type="ARBA" id="ARBA00052376"/>
    </source>
</evidence>
<dbReference type="AlphaFoldDB" id="A0A7G2C4A4"/>
<evidence type="ECO:0000256" key="4">
    <source>
        <dbReference type="ARBA" id="ARBA00011233"/>
    </source>
</evidence>
<comment type="subunit">
    <text evidence="4">Homotrimer.</text>
</comment>
<dbReference type="FunFam" id="3.90.226.10:FF:000034">
    <property type="entry name" value="Enoyl-CoA delta isomerase 1"/>
    <property type="match status" value="1"/>
</dbReference>
<keyword evidence="6" id="KW-0809">Transit peptide</keyword>
<evidence type="ECO:0000313" key="21">
    <source>
        <dbReference type="Proteomes" id="UP000515908"/>
    </source>
</evidence>
<dbReference type="CDD" id="cd06558">
    <property type="entry name" value="crotonase-like"/>
    <property type="match status" value="1"/>
</dbReference>
<keyword evidence="21" id="KW-1185">Reference proteome</keyword>
<evidence type="ECO:0000256" key="1">
    <source>
        <dbReference type="ARBA" id="ARBA00004305"/>
    </source>
</evidence>
<comment type="catalytic activity">
    <reaction evidence="11">
        <text>(3Z)-decenoyl-CoA = (2E)-decenoyl-CoA</text>
        <dbReference type="Rhea" id="RHEA:77195"/>
        <dbReference type="ChEBI" id="CHEBI:61406"/>
        <dbReference type="ChEBI" id="CHEBI:195601"/>
    </reaction>
    <physiologicalReaction direction="left-to-right" evidence="11">
        <dbReference type="Rhea" id="RHEA:77196"/>
    </physiologicalReaction>
</comment>
<evidence type="ECO:0000256" key="9">
    <source>
        <dbReference type="ARBA" id="ARBA00023128"/>
    </source>
</evidence>
<evidence type="ECO:0000256" key="19">
    <source>
        <dbReference type="SAM" id="MobiDB-lite"/>
    </source>
</evidence>
<protein>
    <recommendedName>
        <fullName evidence="16">Enoyl-CoA delta isomerase 1, mitochondrial</fullName>
    </recommendedName>
    <alternativeName>
        <fullName evidence="17">3,2-trans-enoyl-CoA isomerase</fullName>
    </alternativeName>
</protein>
<evidence type="ECO:0000256" key="17">
    <source>
        <dbReference type="ARBA" id="ARBA00083575"/>
    </source>
</evidence>
<gene>
    <name evidence="20" type="ORF">ADEAN_000101000</name>
</gene>
<evidence type="ECO:0000256" key="12">
    <source>
        <dbReference type="ARBA" id="ARBA00051293"/>
    </source>
</evidence>
<accession>A0A7G2C4A4</accession>
<dbReference type="Pfam" id="PF00378">
    <property type="entry name" value="ECH_1"/>
    <property type="match status" value="1"/>
</dbReference>
<dbReference type="VEuPathDB" id="TriTrypDB:ADEAN_000101000"/>
<evidence type="ECO:0000256" key="3">
    <source>
        <dbReference type="ARBA" id="ARBA00005254"/>
    </source>
</evidence>
<keyword evidence="7" id="KW-0007">Acetylation</keyword>
<name>A0A7G2C4A4_9TRYP</name>
<evidence type="ECO:0000256" key="10">
    <source>
        <dbReference type="ARBA" id="ARBA00023235"/>
    </source>
</evidence>
<evidence type="ECO:0000256" key="7">
    <source>
        <dbReference type="ARBA" id="ARBA00022990"/>
    </source>
</evidence>
<evidence type="ECO:0000313" key="20">
    <source>
        <dbReference type="EMBL" id="CAD2213567.1"/>
    </source>
</evidence>
<dbReference type="Gene3D" id="6.10.250.170">
    <property type="match status" value="1"/>
</dbReference>
<evidence type="ECO:0000256" key="2">
    <source>
        <dbReference type="ARBA" id="ARBA00005005"/>
    </source>
</evidence>
<dbReference type="PROSITE" id="PS00166">
    <property type="entry name" value="ENOYL_COA_HYDRATASE"/>
    <property type="match status" value="1"/>
</dbReference>
<dbReference type="PANTHER" id="PTHR11941">
    <property type="entry name" value="ENOYL-COA HYDRATASE-RELATED"/>
    <property type="match status" value="1"/>
</dbReference>
<dbReference type="GO" id="GO:0005759">
    <property type="term" value="C:mitochondrial matrix"/>
    <property type="evidence" value="ECO:0007669"/>
    <property type="project" value="UniProtKB-SubCell"/>
</dbReference>
<comment type="subcellular location">
    <subcellularLocation>
        <location evidence="1">Mitochondrion matrix</location>
    </subcellularLocation>
</comment>
<evidence type="ECO:0000256" key="8">
    <source>
        <dbReference type="ARBA" id="ARBA00023098"/>
    </source>
</evidence>
<comment type="pathway">
    <text evidence="2">Lipid metabolism; fatty acid beta-oxidation.</text>
</comment>
<dbReference type="InterPro" id="IPR029045">
    <property type="entry name" value="ClpP/crotonase-like_dom_sf"/>
</dbReference>
<keyword evidence="9" id="KW-0496">Mitochondrion</keyword>
<evidence type="ECO:0000256" key="14">
    <source>
        <dbReference type="ARBA" id="ARBA00052542"/>
    </source>
</evidence>
<dbReference type="GO" id="GO:0004165">
    <property type="term" value="F:delta(3)-delta(2)-enoyl-CoA isomerase activity"/>
    <property type="evidence" value="ECO:0007669"/>
    <property type="project" value="UniProtKB-EC"/>
</dbReference>
<evidence type="ECO:0000256" key="11">
    <source>
        <dbReference type="ARBA" id="ARBA00050938"/>
    </source>
</evidence>
<comment type="function">
    <text evidence="15">Key enzyme of fatty acid beta-oxidation. Able to isomerize both 3-cis (3Z) and 3-trans (3E) double bonds into the 2-trans (2E) form in a range of enoyl-CoA species, with a preference for (3Z)-enoyl-CoAs over (3E)-enoyl-CoAs. The catalytic efficiency of this enzyme is not affected by the fatty acyl chain length.</text>
</comment>
<sequence length="330" mass="37207">MPVVAAAPLSQLRFQGSRPPQDIPQELRRPAGSDAAQGQPLGRENMEEAQFEPPQKPSEPPQFLKLSTNDKGIVTVQFARSPVNSLNLEFLQEFNQWMLWMGSNEETKAIVLTSAIPTVFSAGLDLSEVHNPQPQRFTQFWQSLQEMWLILNSFPKPIVAAVTGNSPAGGCIIAMGCDYRVMARGPKGNEDARRFYRIGLNETKLGFTAPAWTMPAYSYLLGSRQAERLLQLGETPTADEACKLGMVDLVVEDEQKCMESALQMAEKFLSVPQNSRWMSRDMMRREYLQVLGSEEDRNYDTEFTTQLISSPEVQQSLTTYMEKLKSRTRK</sequence>
<dbReference type="InterPro" id="IPR001753">
    <property type="entry name" value="Enoyl-CoA_hydra/iso"/>
</dbReference>
<comment type="similarity">
    <text evidence="3 18">Belongs to the enoyl-CoA hydratase/isomerase family.</text>
</comment>
<dbReference type="GO" id="GO:0006635">
    <property type="term" value="P:fatty acid beta-oxidation"/>
    <property type="evidence" value="ECO:0007669"/>
    <property type="project" value="TreeGrafter"/>
</dbReference>
<dbReference type="EMBL" id="LR877146">
    <property type="protein sequence ID" value="CAD2213567.1"/>
    <property type="molecule type" value="Genomic_DNA"/>
</dbReference>